<name>A0ABQ5FJI2_9ASTR</name>
<dbReference type="PANTHER" id="PTHR46422">
    <property type="entry name" value="SERINE/THREONINE-PROTEIN PHOSPHATASE BSL3"/>
    <property type="match status" value="1"/>
</dbReference>
<dbReference type="Proteomes" id="UP001151760">
    <property type="component" value="Unassembled WGS sequence"/>
</dbReference>
<evidence type="ECO:0000313" key="1">
    <source>
        <dbReference type="EMBL" id="GJT63436.1"/>
    </source>
</evidence>
<reference evidence="1" key="2">
    <citation type="submission" date="2022-01" db="EMBL/GenBank/DDBJ databases">
        <authorList>
            <person name="Yamashiro T."/>
            <person name="Shiraishi A."/>
            <person name="Satake H."/>
            <person name="Nakayama K."/>
        </authorList>
    </citation>
    <scope>NUCLEOTIDE SEQUENCE</scope>
</reference>
<proteinExistence type="predicted"/>
<comment type="caution">
    <text evidence="1">The sequence shown here is derived from an EMBL/GenBank/DDBJ whole genome shotgun (WGS) entry which is preliminary data.</text>
</comment>
<organism evidence="1 2">
    <name type="scientific">Tanacetum coccineum</name>
    <dbReference type="NCBI Taxonomy" id="301880"/>
    <lineage>
        <taxon>Eukaryota</taxon>
        <taxon>Viridiplantae</taxon>
        <taxon>Streptophyta</taxon>
        <taxon>Embryophyta</taxon>
        <taxon>Tracheophyta</taxon>
        <taxon>Spermatophyta</taxon>
        <taxon>Magnoliopsida</taxon>
        <taxon>eudicotyledons</taxon>
        <taxon>Gunneridae</taxon>
        <taxon>Pentapetalae</taxon>
        <taxon>asterids</taxon>
        <taxon>campanulids</taxon>
        <taxon>Asterales</taxon>
        <taxon>Asteraceae</taxon>
        <taxon>Asteroideae</taxon>
        <taxon>Anthemideae</taxon>
        <taxon>Anthemidinae</taxon>
        <taxon>Tanacetum</taxon>
    </lineage>
</organism>
<dbReference type="PANTHER" id="PTHR46422:SF4">
    <property type="entry name" value="SERINE_THREONINE-PROTEIN PHOSPHATASE BSL3"/>
    <property type="match status" value="1"/>
</dbReference>
<keyword evidence="2" id="KW-1185">Reference proteome</keyword>
<accession>A0ABQ5FJI2</accession>
<gene>
    <name evidence="1" type="ORF">Tco_1006969</name>
</gene>
<evidence type="ECO:0000313" key="2">
    <source>
        <dbReference type="Proteomes" id="UP001151760"/>
    </source>
</evidence>
<reference evidence="1" key="1">
    <citation type="journal article" date="2022" name="Int. J. Mol. Sci.">
        <title>Draft Genome of Tanacetum Coccineum: Genomic Comparison of Closely Related Tanacetum-Family Plants.</title>
        <authorList>
            <person name="Yamashiro T."/>
            <person name="Shiraishi A."/>
            <person name="Nakayama K."/>
            <person name="Satake H."/>
        </authorList>
    </citation>
    <scope>NUCLEOTIDE SEQUENCE</scope>
</reference>
<protein>
    <submittedName>
        <fullName evidence="1">Uncharacterized protein</fullName>
    </submittedName>
</protein>
<dbReference type="EMBL" id="BQNB010017460">
    <property type="protein sequence ID" value="GJT63436.1"/>
    <property type="molecule type" value="Genomic_DNA"/>
</dbReference>
<sequence>MGQQGPQPYSIRSGDTIEVYIGGYGGLKVEKCGIHLAYRQDNKATTQHSQAMVKIQSKDEDFIRKKRSHAPASTLLLDAFNKDRTSLPQPLPNPPPLATLPVANPDARTQELINEKLKKAAELGSEIRRSASFKDHRRAHYDEFYQIRDMYARVLIPETTFVGVESRVLIPETTFVGVESRVSNPETTFVGVESRIDTASICLMEEGMGKHFILENIDNTQGTINNGSFYLLSGMSSLEKQQTDKILNKLMAKNSHDIFNVGKGERDGIWVWHMINRLFNWLPLAALIEKKDHLHAWRSDPTENDSVEGLRPNTRGHELVTFGAVNIASRMKCEDRMRGSIDQVMMIIGWKVETTFLINGRVLDLRSSKKSK</sequence>